<protein>
    <recommendedName>
        <fullName evidence="8">Zn(2)-C6 fungal-type domain-containing protein</fullName>
    </recommendedName>
</protein>
<dbReference type="SUPFAM" id="SSF57701">
    <property type="entry name" value="Zn2/Cys6 DNA-binding domain"/>
    <property type="match status" value="1"/>
</dbReference>
<feature type="region of interest" description="Disordered" evidence="7">
    <location>
        <begin position="881"/>
        <end position="905"/>
    </location>
</feature>
<dbReference type="PANTHER" id="PTHR31001:SF79">
    <property type="entry name" value="ZN(II)2CYS6 TRANSCRIPTION FACTOR (EUROFUNG)"/>
    <property type="match status" value="1"/>
</dbReference>
<dbReference type="Gene3D" id="4.10.240.10">
    <property type="entry name" value="Zn(2)-C6 fungal-type DNA-binding domain"/>
    <property type="match status" value="1"/>
</dbReference>
<dbReference type="GO" id="GO:0005634">
    <property type="term" value="C:nucleus"/>
    <property type="evidence" value="ECO:0007669"/>
    <property type="project" value="UniProtKB-SubCell"/>
</dbReference>
<dbReference type="RefSeq" id="XP_013274980.1">
    <property type="nucleotide sequence ID" value="XM_013419526.1"/>
</dbReference>
<organism evidence="9 10">
    <name type="scientific">Rhinocladiella mackenziei CBS 650.93</name>
    <dbReference type="NCBI Taxonomy" id="1442369"/>
    <lineage>
        <taxon>Eukaryota</taxon>
        <taxon>Fungi</taxon>
        <taxon>Dikarya</taxon>
        <taxon>Ascomycota</taxon>
        <taxon>Pezizomycotina</taxon>
        <taxon>Eurotiomycetes</taxon>
        <taxon>Chaetothyriomycetidae</taxon>
        <taxon>Chaetothyriales</taxon>
        <taxon>Herpotrichiellaceae</taxon>
        <taxon>Rhinocladiella</taxon>
    </lineage>
</organism>
<dbReference type="PANTHER" id="PTHR31001">
    <property type="entry name" value="UNCHARACTERIZED TRANSCRIPTIONAL REGULATORY PROTEIN"/>
    <property type="match status" value="1"/>
</dbReference>
<evidence type="ECO:0000256" key="4">
    <source>
        <dbReference type="ARBA" id="ARBA00023125"/>
    </source>
</evidence>
<dbReference type="GO" id="GO:0003677">
    <property type="term" value="F:DNA binding"/>
    <property type="evidence" value="ECO:0007669"/>
    <property type="project" value="UniProtKB-KW"/>
</dbReference>
<dbReference type="STRING" id="1442369.A0A0D2IPM3"/>
<dbReference type="Proteomes" id="UP000053617">
    <property type="component" value="Unassembled WGS sequence"/>
</dbReference>
<dbReference type="SMART" id="SM00906">
    <property type="entry name" value="Fungal_trans"/>
    <property type="match status" value="1"/>
</dbReference>
<accession>A0A0D2IPM3</accession>
<feature type="compositionally biased region" description="Polar residues" evidence="7">
    <location>
        <begin position="886"/>
        <end position="903"/>
    </location>
</feature>
<keyword evidence="2" id="KW-0479">Metal-binding</keyword>
<sequence length="1126" mass="125246">MFRFSAARPDNEASIQFPVGAKANEVKTNKRQITRNRTSYSCLTCRRRKVKCDKVHPVCGGCKKANEHCLYGQDNSATTISSSANASSEAWKDTSELTSKKRKTAPIRQESSTPVSTTSGLVGSVPSSQLKAIEEQLHRLTSMVDAVRQLGGNDIQLRNLLTPVPSGSDQDSGDMAPRPSTSLDMFQSKNQNATKDPTELSKPLSSLKLSNGDHGPENPFWAHISDELDGLNHLLRRRNNTYVSATNIQNKQCDRPQDESKPAKEEHVPQNDDFWDPTSFQKAAGMEVPDVYNPDHSCSLCRMMPFTKSSLLQNIPIRCSPLTVKRHLMKAIPSRAQSNVLFRCWLTGVYPIMPIFDPGWALKKNEAFWAQMESTGPDQSQYPDLDFFPLIHAIWYAGSLSISSKGLQRWFPNTSRAALASRFHDQVVFCLHLGSFTRNLSLQKLAAFILLHSLPVAEEEPIQGALYMQLAARLALTMGLHREPSLFGLSVAEEGMRRRLWWQIIQLDISLVVSSGYPSQISEAFCDTRINCEDGDSHFEDDGFQTAPSDRNSSNSSPNGMNLNGENGNLPPYRILYLVARAKSIIACALRSVISIHLSTKMMTNADMQEMKRAMHESHEQVSAIIKLIPARGLPELGFIPDGPKEGQLRALDCDAVLGGAIDPRELASYKCSGGDNEVPSPLARYHRQKLAAYNKWARISLSMMSDKIHCVAYAPFLKNTKSKLWSVGRQCALHNCHSFMRKFISLVTDPDLEPFRWSWPAMYGPMHAALIVLVDLYERPDSVEAPRSRELVDKVFSLSAPESGIVGGPNGVTVQRPMREGGVEAWDMLRGLRSAAWQKAGLDPTVLWTEADQLEIGIAAPLTHTQRIAQSLREDTIYENDRTSSNDNSTVKNPSPAPTSTDHGVRYMAKLAQSELANSGEEDGFPCSRAMRNQFLKDIENDARLNPNRGLRRREGQQNMPFPLSGCMEKCTPEAAYEYGPTGHMLEQMNLHIPRPATQSFSCGHHPESPFDAMPDTWAQSGIAGSAPPSHQTLLNNQALEKGTNERGSGTGHANGSNNEIHNHQNEEPHQSQSGIDVTLIHDDVPSTNKELGFDWERWDAVFGQYSGFTDLMEDVTWDEYVDEQ</sequence>
<evidence type="ECO:0000259" key="8">
    <source>
        <dbReference type="PROSITE" id="PS50048"/>
    </source>
</evidence>
<evidence type="ECO:0000256" key="3">
    <source>
        <dbReference type="ARBA" id="ARBA00023015"/>
    </source>
</evidence>
<evidence type="ECO:0000313" key="10">
    <source>
        <dbReference type="Proteomes" id="UP000053617"/>
    </source>
</evidence>
<evidence type="ECO:0000313" key="9">
    <source>
        <dbReference type="EMBL" id="KIX07844.1"/>
    </source>
</evidence>
<dbReference type="Pfam" id="PF00172">
    <property type="entry name" value="Zn_clus"/>
    <property type="match status" value="1"/>
</dbReference>
<evidence type="ECO:0000256" key="1">
    <source>
        <dbReference type="ARBA" id="ARBA00004123"/>
    </source>
</evidence>
<feature type="compositionally biased region" description="Basic and acidic residues" evidence="7">
    <location>
        <begin position="1062"/>
        <end position="1071"/>
    </location>
</feature>
<dbReference type="InterPro" id="IPR001138">
    <property type="entry name" value="Zn2Cys6_DnaBD"/>
</dbReference>
<keyword evidence="6" id="KW-0539">Nucleus</keyword>
<dbReference type="PROSITE" id="PS00463">
    <property type="entry name" value="ZN2_CY6_FUNGAL_1"/>
    <property type="match status" value="1"/>
</dbReference>
<dbReference type="GO" id="GO:0000981">
    <property type="term" value="F:DNA-binding transcription factor activity, RNA polymerase II-specific"/>
    <property type="evidence" value="ECO:0007669"/>
    <property type="project" value="InterPro"/>
</dbReference>
<feature type="compositionally biased region" description="Basic and acidic residues" evidence="7">
    <location>
        <begin position="252"/>
        <end position="270"/>
    </location>
</feature>
<keyword evidence="5" id="KW-0804">Transcription</keyword>
<dbReference type="SMART" id="SM00066">
    <property type="entry name" value="GAL4"/>
    <property type="match status" value="1"/>
</dbReference>
<evidence type="ECO:0000256" key="2">
    <source>
        <dbReference type="ARBA" id="ARBA00022723"/>
    </source>
</evidence>
<feature type="compositionally biased region" description="Polar residues" evidence="7">
    <location>
        <begin position="179"/>
        <end position="195"/>
    </location>
</feature>
<dbReference type="Pfam" id="PF04082">
    <property type="entry name" value="Fungal_trans"/>
    <property type="match status" value="1"/>
</dbReference>
<dbReference type="OrthoDB" id="3989227at2759"/>
<feature type="region of interest" description="Disordered" evidence="7">
    <location>
        <begin position="537"/>
        <end position="565"/>
    </location>
</feature>
<feature type="domain" description="Zn(2)-C6 fungal-type" evidence="8">
    <location>
        <begin position="41"/>
        <end position="71"/>
    </location>
</feature>
<evidence type="ECO:0000256" key="6">
    <source>
        <dbReference type="ARBA" id="ARBA00023242"/>
    </source>
</evidence>
<dbReference type="PROSITE" id="PS50048">
    <property type="entry name" value="ZN2_CY6_FUNGAL_2"/>
    <property type="match status" value="1"/>
</dbReference>
<dbReference type="EMBL" id="KN847476">
    <property type="protein sequence ID" value="KIX07844.1"/>
    <property type="molecule type" value="Genomic_DNA"/>
</dbReference>
<proteinExistence type="predicted"/>
<feature type="compositionally biased region" description="Low complexity" evidence="7">
    <location>
        <begin position="552"/>
        <end position="565"/>
    </location>
</feature>
<dbReference type="InterPro" id="IPR007219">
    <property type="entry name" value="XnlR_reg_dom"/>
</dbReference>
<dbReference type="InterPro" id="IPR036864">
    <property type="entry name" value="Zn2-C6_fun-type_DNA-bd_sf"/>
</dbReference>
<feature type="region of interest" description="Disordered" evidence="7">
    <location>
        <begin position="1043"/>
        <end position="1075"/>
    </location>
</feature>
<feature type="region of interest" description="Disordered" evidence="7">
    <location>
        <begin position="160"/>
        <end position="211"/>
    </location>
</feature>
<dbReference type="HOGENOM" id="CLU_006197_0_0_1"/>
<keyword evidence="4" id="KW-0238">DNA-binding</keyword>
<feature type="region of interest" description="Disordered" evidence="7">
    <location>
        <begin position="251"/>
        <end position="274"/>
    </location>
</feature>
<feature type="compositionally biased region" description="Polar residues" evidence="7">
    <location>
        <begin position="109"/>
        <end position="123"/>
    </location>
</feature>
<dbReference type="GeneID" id="25290569"/>
<feature type="region of interest" description="Disordered" evidence="7">
    <location>
        <begin position="947"/>
        <end position="966"/>
    </location>
</feature>
<evidence type="ECO:0000256" key="5">
    <source>
        <dbReference type="ARBA" id="ARBA00023163"/>
    </source>
</evidence>
<feature type="compositionally biased region" description="Low complexity" evidence="7">
    <location>
        <begin position="200"/>
        <end position="210"/>
    </location>
</feature>
<dbReference type="VEuPathDB" id="FungiDB:Z518_02498"/>
<keyword evidence="3" id="KW-0805">Transcription regulation</keyword>
<dbReference type="CDD" id="cd00067">
    <property type="entry name" value="GAL4"/>
    <property type="match status" value="1"/>
</dbReference>
<gene>
    <name evidence="9" type="ORF">Z518_02498</name>
</gene>
<dbReference type="GO" id="GO:0008270">
    <property type="term" value="F:zinc ion binding"/>
    <property type="evidence" value="ECO:0007669"/>
    <property type="project" value="InterPro"/>
</dbReference>
<feature type="region of interest" description="Disordered" evidence="7">
    <location>
        <begin position="80"/>
        <end position="123"/>
    </location>
</feature>
<name>A0A0D2IPM3_9EURO</name>
<feature type="compositionally biased region" description="Basic and acidic residues" evidence="7">
    <location>
        <begin position="90"/>
        <end position="99"/>
    </location>
</feature>
<reference evidence="9 10" key="1">
    <citation type="submission" date="2015-01" db="EMBL/GenBank/DDBJ databases">
        <title>The Genome Sequence of Rhinocladiella mackenzie CBS 650.93.</title>
        <authorList>
            <consortium name="The Broad Institute Genomics Platform"/>
            <person name="Cuomo C."/>
            <person name="de Hoog S."/>
            <person name="Gorbushina A."/>
            <person name="Stielow B."/>
            <person name="Teixiera M."/>
            <person name="Abouelleil A."/>
            <person name="Chapman S.B."/>
            <person name="Priest M."/>
            <person name="Young S.K."/>
            <person name="Wortman J."/>
            <person name="Nusbaum C."/>
            <person name="Birren B."/>
        </authorList>
    </citation>
    <scope>NUCLEOTIDE SEQUENCE [LARGE SCALE GENOMIC DNA]</scope>
    <source>
        <strain evidence="9 10">CBS 650.93</strain>
    </source>
</reference>
<evidence type="ECO:0000256" key="7">
    <source>
        <dbReference type="SAM" id="MobiDB-lite"/>
    </source>
</evidence>
<feature type="compositionally biased region" description="Polar residues" evidence="7">
    <location>
        <begin position="1047"/>
        <end position="1061"/>
    </location>
</feature>
<dbReference type="GO" id="GO:0006351">
    <property type="term" value="P:DNA-templated transcription"/>
    <property type="evidence" value="ECO:0007669"/>
    <property type="project" value="InterPro"/>
</dbReference>
<comment type="subcellular location">
    <subcellularLocation>
        <location evidence="1">Nucleus</location>
    </subcellularLocation>
</comment>
<keyword evidence="10" id="KW-1185">Reference proteome</keyword>
<dbReference type="CDD" id="cd12148">
    <property type="entry name" value="fungal_TF_MHR"/>
    <property type="match status" value="1"/>
</dbReference>
<dbReference type="InterPro" id="IPR050613">
    <property type="entry name" value="Sec_Metabolite_Reg"/>
</dbReference>
<dbReference type="AlphaFoldDB" id="A0A0D2IPM3"/>